<dbReference type="InterPro" id="IPR000301">
    <property type="entry name" value="Tetraspanin_animals"/>
</dbReference>
<dbReference type="Proteomes" id="UP001159042">
    <property type="component" value="Unassembled WGS sequence"/>
</dbReference>
<accession>A0AAV8VIA0</accession>
<evidence type="ECO:0000256" key="5">
    <source>
        <dbReference type="ARBA" id="ARBA00023136"/>
    </source>
</evidence>
<keyword evidence="5 7" id="KW-0472">Membrane</keyword>
<feature type="transmembrane region" description="Helical" evidence="7">
    <location>
        <begin position="12"/>
        <end position="34"/>
    </location>
</feature>
<dbReference type="InterPro" id="IPR018499">
    <property type="entry name" value="Tetraspanin/Peripherin"/>
</dbReference>
<evidence type="ECO:0000256" key="4">
    <source>
        <dbReference type="ARBA" id="ARBA00022989"/>
    </source>
</evidence>
<sequence>MVAGSMTCVKYLIFCFNLLFALSGIAIVTVGVIIQGVHAQYSNFFYTSYELIPLVLIIVGLVIFIVAFFGCCGAVKENHCMIITFSVLLFLILSIEIASGIVGYAKRNEVEEMLENKLNSTMFSYFKNSDVRNTWDIAQHEFECCGMLGPKDWRKVTKNDSLPHTCCPDTQDDGSCTTEFTNVYTSSCFEKLKAVFVNYRSIIGGITVGIIVSQLIGMIFACCLAYSIRKGYETV</sequence>
<dbReference type="PANTHER" id="PTHR19282">
    <property type="entry name" value="TETRASPANIN"/>
    <property type="match status" value="1"/>
</dbReference>
<evidence type="ECO:0000256" key="3">
    <source>
        <dbReference type="ARBA" id="ARBA00022692"/>
    </source>
</evidence>
<dbReference type="AlphaFoldDB" id="A0AAV8VIA0"/>
<keyword evidence="6" id="KW-1015">Disulfide bond</keyword>
<protein>
    <recommendedName>
        <fullName evidence="7">Tetraspanin</fullName>
    </recommendedName>
</protein>
<feature type="disulfide bond" evidence="6">
    <location>
        <begin position="144"/>
        <end position="176"/>
    </location>
</feature>
<evidence type="ECO:0000256" key="2">
    <source>
        <dbReference type="ARBA" id="ARBA00006840"/>
    </source>
</evidence>
<comment type="subcellular location">
    <subcellularLocation>
        <location evidence="1 7">Membrane</location>
        <topology evidence="1 7">Multi-pass membrane protein</topology>
    </subcellularLocation>
</comment>
<gene>
    <name evidence="8" type="ORF">NQ315_003769</name>
</gene>
<dbReference type="GO" id="GO:0005886">
    <property type="term" value="C:plasma membrane"/>
    <property type="evidence" value="ECO:0007669"/>
    <property type="project" value="TreeGrafter"/>
</dbReference>
<name>A0AAV8VIA0_9CUCU</name>
<dbReference type="PANTHER" id="PTHR19282:SF482">
    <property type="entry name" value="FI23944P1-RELATED"/>
    <property type="match status" value="1"/>
</dbReference>
<dbReference type="InterPro" id="IPR008952">
    <property type="entry name" value="Tetraspanin_EC2_sf"/>
</dbReference>
<dbReference type="EMBL" id="JANEYG010000086">
    <property type="protein sequence ID" value="KAJ8913860.1"/>
    <property type="molecule type" value="Genomic_DNA"/>
</dbReference>
<keyword evidence="9" id="KW-1185">Reference proteome</keyword>
<organism evidence="8 9">
    <name type="scientific">Exocentrus adspersus</name>
    <dbReference type="NCBI Taxonomy" id="1586481"/>
    <lineage>
        <taxon>Eukaryota</taxon>
        <taxon>Metazoa</taxon>
        <taxon>Ecdysozoa</taxon>
        <taxon>Arthropoda</taxon>
        <taxon>Hexapoda</taxon>
        <taxon>Insecta</taxon>
        <taxon>Pterygota</taxon>
        <taxon>Neoptera</taxon>
        <taxon>Endopterygota</taxon>
        <taxon>Coleoptera</taxon>
        <taxon>Polyphaga</taxon>
        <taxon>Cucujiformia</taxon>
        <taxon>Chrysomeloidea</taxon>
        <taxon>Cerambycidae</taxon>
        <taxon>Lamiinae</taxon>
        <taxon>Acanthocinini</taxon>
        <taxon>Exocentrus</taxon>
    </lineage>
</organism>
<dbReference type="CDD" id="cd03127">
    <property type="entry name" value="tetraspanin_LEL"/>
    <property type="match status" value="1"/>
</dbReference>
<dbReference type="Gene3D" id="1.10.1450.10">
    <property type="entry name" value="Tetraspanin"/>
    <property type="match status" value="1"/>
</dbReference>
<dbReference type="PIRSF" id="PIRSF002419">
    <property type="entry name" value="Tetraspanin"/>
    <property type="match status" value="1"/>
</dbReference>
<evidence type="ECO:0000313" key="8">
    <source>
        <dbReference type="EMBL" id="KAJ8913860.1"/>
    </source>
</evidence>
<dbReference type="PROSITE" id="PS00421">
    <property type="entry name" value="TM4_1"/>
    <property type="match status" value="1"/>
</dbReference>
<dbReference type="Pfam" id="PF00335">
    <property type="entry name" value="Tetraspanin"/>
    <property type="match status" value="1"/>
</dbReference>
<reference evidence="8 9" key="1">
    <citation type="journal article" date="2023" name="Insect Mol. Biol.">
        <title>Genome sequencing provides insights into the evolution of gene families encoding plant cell wall-degrading enzymes in longhorned beetles.</title>
        <authorList>
            <person name="Shin N.R."/>
            <person name="Okamura Y."/>
            <person name="Kirsch R."/>
            <person name="Pauchet Y."/>
        </authorList>
    </citation>
    <scope>NUCLEOTIDE SEQUENCE [LARGE SCALE GENOMIC DNA]</scope>
    <source>
        <strain evidence="8">EAD_L_NR</strain>
    </source>
</reference>
<evidence type="ECO:0000256" key="7">
    <source>
        <dbReference type="RuleBase" id="RU361218"/>
    </source>
</evidence>
<feature type="transmembrane region" description="Helical" evidence="7">
    <location>
        <begin position="202"/>
        <end position="228"/>
    </location>
</feature>
<evidence type="ECO:0000256" key="1">
    <source>
        <dbReference type="ARBA" id="ARBA00004141"/>
    </source>
</evidence>
<comment type="caution">
    <text evidence="8">The sequence shown here is derived from an EMBL/GenBank/DDBJ whole genome shotgun (WGS) entry which is preliminary data.</text>
</comment>
<evidence type="ECO:0000313" key="9">
    <source>
        <dbReference type="Proteomes" id="UP001159042"/>
    </source>
</evidence>
<evidence type="ECO:0000256" key="6">
    <source>
        <dbReference type="PIRSR" id="PIRSR002419-1"/>
    </source>
</evidence>
<keyword evidence="3 7" id="KW-0812">Transmembrane</keyword>
<proteinExistence type="inferred from homology"/>
<dbReference type="InterPro" id="IPR018503">
    <property type="entry name" value="Tetraspanin_CS"/>
</dbReference>
<feature type="transmembrane region" description="Helical" evidence="7">
    <location>
        <begin position="82"/>
        <end position="105"/>
    </location>
</feature>
<keyword evidence="4 7" id="KW-1133">Transmembrane helix</keyword>
<feature type="transmembrane region" description="Helical" evidence="7">
    <location>
        <begin position="54"/>
        <end position="75"/>
    </location>
</feature>
<dbReference type="PRINTS" id="PR00259">
    <property type="entry name" value="TMFOUR"/>
</dbReference>
<dbReference type="SUPFAM" id="SSF48652">
    <property type="entry name" value="Tetraspanin"/>
    <property type="match status" value="1"/>
</dbReference>
<comment type="similarity">
    <text evidence="2 7">Belongs to the tetraspanin (TM4SF) family.</text>
</comment>